<name>G0USM2_TRYCI</name>
<feature type="region of interest" description="Disordered" evidence="1">
    <location>
        <begin position="125"/>
        <end position="149"/>
    </location>
</feature>
<dbReference type="AlphaFoldDB" id="G0USM2"/>
<dbReference type="VEuPathDB" id="TriTrypDB:TcIL3000_8_6120"/>
<accession>G0USM2</accession>
<dbReference type="EMBL" id="HE575321">
    <property type="protein sequence ID" value="CCC92385.1"/>
    <property type="molecule type" value="Genomic_DNA"/>
</dbReference>
<evidence type="ECO:0000313" key="2">
    <source>
        <dbReference type="EMBL" id="CCC92385.1"/>
    </source>
</evidence>
<gene>
    <name evidence="2" type="ORF">TCIL3000_8_6120</name>
</gene>
<evidence type="ECO:0000256" key="1">
    <source>
        <dbReference type="SAM" id="MobiDB-lite"/>
    </source>
</evidence>
<protein>
    <submittedName>
        <fullName evidence="2">Uncharacterized protein TCIL3000_8_6120</fullName>
    </submittedName>
</protein>
<sequence length="308" mass="35905">MYINKLQTLRGEYQHVMSSRMGPFPSYKEWQLEQKMRPLYNRIVAGITQGSMEDLPSMKYVEVRLRELRLLILDKLYEGRERTLQLPLLQLRYFAYNRSVETNAWAVGYIRDARAHIHSQQIHHQHAPYTSVSGSEEEGDDQLGGGSLGDRLQEEKYESELAKRAEGESSRHNRLYLKALDDLRETISDPYTVARYSVTRPLAELLPVEFKYFLCDLVLRRAALLYTPRIFLLDEKTDETRQGQGIWGVGGEPDDPHDIVGIFQCVLGRKEFSEVLCAFEEWYRLHQVEKYDVTHVSRQELLALTTNM</sequence>
<reference evidence="2" key="1">
    <citation type="journal article" date="2012" name="Proc. Natl. Acad. Sci. U.S.A.">
        <title>Antigenic diversity is generated by distinct evolutionary mechanisms in African trypanosome species.</title>
        <authorList>
            <person name="Jackson A.P."/>
            <person name="Berry A."/>
            <person name="Aslett M."/>
            <person name="Allison H.C."/>
            <person name="Burton P."/>
            <person name="Vavrova-Anderson J."/>
            <person name="Brown R."/>
            <person name="Browne H."/>
            <person name="Corton N."/>
            <person name="Hauser H."/>
            <person name="Gamble J."/>
            <person name="Gilderthorp R."/>
            <person name="Marcello L."/>
            <person name="McQuillan J."/>
            <person name="Otto T.D."/>
            <person name="Quail M.A."/>
            <person name="Sanders M.J."/>
            <person name="van Tonder A."/>
            <person name="Ginger M.L."/>
            <person name="Field M.C."/>
            <person name="Barry J.D."/>
            <person name="Hertz-Fowler C."/>
            <person name="Berriman M."/>
        </authorList>
    </citation>
    <scope>NUCLEOTIDE SEQUENCE</scope>
    <source>
        <strain evidence="2">IL3000</strain>
    </source>
</reference>
<organism evidence="2">
    <name type="scientific">Trypanosoma congolense (strain IL3000)</name>
    <dbReference type="NCBI Taxonomy" id="1068625"/>
    <lineage>
        <taxon>Eukaryota</taxon>
        <taxon>Discoba</taxon>
        <taxon>Euglenozoa</taxon>
        <taxon>Kinetoplastea</taxon>
        <taxon>Metakinetoplastina</taxon>
        <taxon>Trypanosomatida</taxon>
        <taxon>Trypanosomatidae</taxon>
        <taxon>Trypanosoma</taxon>
        <taxon>Nannomonas</taxon>
    </lineage>
</organism>
<proteinExistence type="predicted"/>